<keyword evidence="2" id="KW-1185">Reference proteome</keyword>
<reference evidence="1" key="1">
    <citation type="submission" date="2021-02" db="EMBL/GenBank/DDBJ databases">
        <authorList>
            <person name="Dougan E. K."/>
            <person name="Rhodes N."/>
            <person name="Thang M."/>
            <person name="Chan C."/>
        </authorList>
    </citation>
    <scope>NUCLEOTIDE SEQUENCE</scope>
</reference>
<comment type="caution">
    <text evidence="1">The sequence shown here is derived from an EMBL/GenBank/DDBJ whole genome shotgun (WGS) entry which is preliminary data.</text>
</comment>
<proteinExistence type="predicted"/>
<dbReference type="Proteomes" id="UP000601435">
    <property type="component" value="Unassembled WGS sequence"/>
</dbReference>
<evidence type="ECO:0000313" key="1">
    <source>
        <dbReference type="EMBL" id="CAE7521092.1"/>
    </source>
</evidence>
<dbReference type="EMBL" id="CAJNJA010024042">
    <property type="protein sequence ID" value="CAE7521092.1"/>
    <property type="molecule type" value="Genomic_DNA"/>
</dbReference>
<protein>
    <submittedName>
        <fullName evidence="1">Uncharacterized protein</fullName>
    </submittedName>
</protein>
<sequence length="253" mass="27648">MPTYYSSPLGQGSWSEISVKKNAKLQFSKTEEWTIGSSAEGSGPASGVAARVPDNLPNVAFNYFVVTVGRVTTMDEMKVSALGSGQENHYLDLFDFLKMNTKTVDVRQRLQGGCSVILFDSAEDAASAAHLFMKGCMPIFNLLNLKFNMQDNALVASVSVVPSSSSMIPYSILHGEPHSVNDILKTAQLTGMTGSLSVVAESDFQDLRHLRAEALQSRPYMKRRYIQVLESEIADEKKGLIDEKGPTPDETEA</sequence>
<dbReference type="AlphaFoldDB" id="A0A812T9I5"/>
<evidence type="ECO:0000313" key="2">
    <source>
        <dbReference type="Proteomes" id="UP000601435"/>
    </source>
</evidence>
<dbReference type="OrthoDB" id="441946at2759"/>
<accession>A0A812T9I5</accession>
<name>A0A812T9I5_9DINO</name>
<organism evidence="1 2">
    <name type="scientific">Symbiodinium necroappetens</name>
    <dbReference type="NCBI Taxonomy" id="1628268"/>
    <lineage>
        <taxon>Eukaryota</taxon>
        <taxon>Sar</taxon>
        <taxon>Alveolata</taxon>
        <taxon>Dinophyceae</taxon>
        <taxon>Suessiales</taxon>
        <taxon>Symbiodiniaceae</taxon>
        <taxon>Symbiodinium</taxon>
    </lineage>
</organism>
<gene>
    <name evidence="1" type="ORF">SNEC2469_LOCUS14906</name>
</gene>